<feature type="signal peptide" evidence="2">
    <location>
        <begin position="1"/>
        <end position="31"/>
    </location>
</feature>
<organism evidence="3 4">
    <name type="scientific">Barrientosiimonas humi</name>
    <dbReference type="NCBI Taxonomy" id="999931"/>
    <lineage>
        <taxon>Bacteria</taxon>
        <taxon>Bacillati</taxon>
        <taxon>Actinomycetota</taxon>
        <taxon>Actinomycetes</taxon>
        <taxon>Micrococcales</taxon>
        <taxon>Dermacoccaceae</taxon>
        <taxon>Barrientosiimonas</taxon>
    </lineage>
</organism>
<sequence>MRSRRPHRRLSTLAAALLAGTFGLGISAASADPGDGSGPDGDDRVRTSTSSKAGTGKPAGIGLSGTQLAPDQIGRSANMELLKNVNPAGPLADSTGTDIAFEGNRAYVGNYDGFTIYDVSKPANPRMLSQVVCPGAQNDVSVSGNLLYLGTDSSRSDDSCASTSQPATQKDSWEGIKIFDISDPTNPRYLKAVETSCGSHTQTLVPGDAGTDYLYVSSYAPNAAYPDCAPPHDSISIVEVPKANPTAAKVVSTPNLFPDGGLANTSGCHDITAYPARKLAAGACMGDGIIMDISDPVNPRVVERVTDPNFAFWHSATFNNSGTKVVFTDELGGGGAATCNDAVGPTRGADAIYDLGSDNRLSFKSYFKISRDQFDSENCVAHNGSLIPVKGKDLMVQSWYMGGTSVWDFTDSANPREIAYFERGPAAGDDGGGTWSSYYYNGHIYSSDLGKGLDVLRVTGKDVAPAAGVKMDEFNPQSQPYVPRG</sequence>
<reference evidence="3 4" key="1">
    <citation type="submission" date="2019-06" db="EMBL/GenBank/DDBJ databases">
        <title>Sequencing the genomes of 1000 actinobacteria strains.</title>
        <authorList>
            <person name="Klenk H.-P."/>
        </authorList>
    </citation>
    <scope>NUCLEOTIDE SEQUENCE [LARGE SCALE GENOMIC DNA]</scope>
    <source>
        <strain evidence="3 4">DSM 24617</strain>
    </source>
</reference>
<gene>
    <name evidence="3" type="ORF">FB554_2634</name>
</gene>
<protein>
    <submittedName>
        <fullName evidence="3">LVIVD repeat-containing protein</fullName>
    </submittedName>
</protein>
<evidence type="ECO:0000256" key="2">
    <source>
        <dbReference type="SAM" id="SignalP"/>
    </source>
</evidence>
<keyword evidence="4" id="KW-1185">Reference proteome</keyword>
<dbReference type="RefSeq" id="WP_211344605.1">
    <property type="nucleotide sequence ID" value="NZ_CAJTBP010000001.1"/>
</dbReference>
<dbReference type="Pfam" id="PF08309">
    <property type="entry name" value="LVIVD"/>
    <property type="match status" value="3"/>
</dbReference>
<accession>A0A542XF58</accession>
<dbReference type="InterPro" id="IPR013211">
    <property type="entry name" value="LVIVD"/>
</dbReference>
<feature type="chain" id="PRO_5022106350" evidence="2">
    <location>
        <begin position="32"/>
        <end position="485"/>
    </location>
</feature>
<keyword evidence="2" id="KW-0732">Signal</keyword>
<dbReference type="Proteomes" id="UP000318336">
    <property type="component" value="Unassembled WGS sequence"/>
</dbReference>
<dbReference type="AlphaFoldDB" id="A0A542XF58"/>
<dbReference type="EMBL" id="VFOK01000001">
    <property type="protein sequence ID" value="TQL34463.1"/>
    <property type="molecule type" value="Genomic_DNA"/>
</dbReference>
<name>A0A542XF58_9MICO</name>
<dbReference type="SUPFAM" id="SSF75011">
    <property type="entry name" value="3-carboxy-cis,cis-mucoante lactonizing enzyme"/>
    <property type="match status" value="1"/>
</dbReference>
<proteinExistence type="predicted"/>
<evidence type="ECO:0000313" key="3">
    <source>
        <dbReference type="EMBL" id="TQL34463.1"/>
    </source>
</evidence>
<comment type="caution">
    <text evidence="3">The sequence shown here is derived from an EMBL/GenBank/DDBJ whole genome shotgun (WGS) entry which is preliminary data.</text>
</comment>
<evidence type="ECO:0000256" key="1">
    <source>
        <dbReference type="SAM" id="MobiDB-lite"/>
    </source>
</evidence>
<evidence type="ECO:0000313" key="4">
    <source>
        <dbReference type="Proteomes" id="UP000318336"/>
    </source>
</evidence>
<feature type="region of interest" description="Disordered" evidence="1">
    <location>
        <begin position="28"/>
        <end position="65"/>
    </location>
</feature>